<sequence length="84" mass="9815">MDGSYADSEKKFEELDGYEWAHSLADVINSLIQAGLRIQFLNEFAKAPFPRFPFLKQSKDGYWRYDHPTIQLPLVFSLMAKKEE</sequence>
<evidence type="ECO:0000313" key="1">
    <source>
        <dbReference type="EMBL" id="GAH28510.1"/>
    </source>
</evidence>
<protein>
    <recommendedName>
        <fullName evidence="2">SAM-dependent methyltransferase</fullName>
    </recommendedName>
</protein>
<dbReference type="EMBL" id="BARU01005229">
    <property type="protein sequence ID" value="GAH28510.1"/>
    <property type="molecule type" value="Genomic_DNA"/>
</dbReference>
<accession>X1F7J0</accession>
<organism evidence="1">
    <name type="scientific">marine sediment metagenome</name>
    <dbReference type="NCBI Taxonomy" id="412755"/>
    <lineage>
        <taxon>unclassified sequences</taxon>
        <taxon>metagenomes</taxon>
        <taxon>ecological metagenomes</taxon>
    </lineage>
</organism>
<name>X1F7J0_9ZZZZ</name>
<gene>
    <name evidence="1" type="ORF">S03H2_10123</name>
</gene>
<evidence type="ECO:0008006" key="2">
    <source>
        <dbReference type="Google" id="ProtNLM"/>
    </source>
</evidence>
<proteinExistence type="predicted"/>
<reference evidence="1" key="1">
    <citation type="journal article" date="2014" name="Front. Microbiol.">
        <title>High frequency of phylogenetically diverse reductive dehalogenase-homologous genes in deep subseafloor sedimentary metagenomes.</title>
        <authorList>
            <person name="Kawai M."/>
            <person name="Futagami T."/>
            <person name="Toyoda A."/>
            <person name="Takaki Y."/>
            <person name="Nishi S."/>
            <person name="Hori S."/>
            <person name="Arai W."/>
            <person name="Tsubouchi T."/>
            <person name="Morono Y."/>
            <person name="Uchiyama I."/>
            <person name="Ito T."/>
            <person name="Fujiyama A."/>
            <person name="Inagaki F."/>
            <person name="Takami H."/>
        </authorList>
    </citation>
    <scope>NUCLEOTIDE SEQUENCE</scope>
    <source>
        <strain evidence="1">Expedition CK06-06</strain>
    </source>
</reference>
<comment type="caution">
    <text evidence="1">The sequence shown here is derived from an EMBL/GenBank/DDBJ whole genome shotgun (WGS) entry which is preliminary data.</text>
</comment>
<dbReference type="AlphaFoldDB" id="X1F7J0"/>